<dbReference type="GO" id="GO:0043386">
    <property type="term" value="P:mycotoxin biosynthetic process"/>
    <property type="evidence" value="ECO:0007669"/>
    <property type="project" value="InterPro"/>
</dbReference>
<evidence type="ECO:0000313" key="3">
    <source>
        <dbReference type="EMBL" id="KIW26467.1"/>
    </source>
</evidence>
<dbReference type="GeneID" id="27348754"/>
<evidence type="ECO:0000256" key="2">
    <source>
        <dbReference type="SAM" id="Phobius"/>
    </source>
</evidence>
<dbReference type="VEuPathDB" id="FungiDB:PV07_09560"/>
<feature type="transmembrane region" description="Helical" evidence="2">
    <location>
        <begin position="33"/>
        <end position="54"/>
    </location>
</feature>
<reference evidence="3 4" key="1">
    <citation type="submission" date="2015-01" db="EMBL/GenBank/DDBJ databases">
        <title>The Genome Sequence of Cladophialophora immunda CBS83496.</title>
        <authorList>
            <consortium name="The Broad Institute Genomics Platform"/>
            <person name="Cuomo C."/>
            <person name="de Hoog S."/>
            <person name="Gorbushina A."/>
            <person name="Stielow B."/>
            <person name="Teixiera M."/>
            <person name="Abouelleil A."/>
            <person name="Chapman S.B."/>
            <person name="Priest M."/>
            <person name="Young S.K."/>
            <person name="Wortman J."/>
            <person name="Nusbaum C."/>
            <person name="Birren B."/>
        </authorList>
    </citation>
    <scope>NUCLEOTIDE SEQUENCE [LARGE SCALE GENOMIC DNA]</scope>
    <source>
        <strain evidence="3 4">CBS 83496</strain>
    </source>
</reference>
<name>A0A0D2AMZ9_9EURO</name>
<dbReference type="InterPro" id="IPR021765">
    <property type="entry name" value="UstYa-like"/>
</dbReference>
<comment type="similarity">
    <text evidence="1">Belongs to the ustYa family.</text>
</comment>
<protein>
    <recommendedName>
        <fullName evidence="5">Tat pathway signal sequence</fullName>
    </recommendedName>
</protein>
<proteinExistence type="inferred from homology"/>
<dbReference type="STRING" id="569365.A0A0D2AMZ9"/>
<evidence type="ECO:0008006" key="5">
    <source>
        <dbReference type="Google" id="ProtNLM"/>
    </source>
</evidence>
<gene>
    <name evidence="3" type="ORF">PV07_09560</name>
</gene>
<dbReference type="RefSeq" id="XP_016246683.1">
    <property type="nucleotide sequence ID" value="XM_016396827.1"/>
</dbReference>
<evidence type="ECO:0000313" key="4">
    <source>
        <dbReference type="Proteomes" id="UP000054466"/>
    </source>
</evidence>
<dbReference type="Pfam" id="PF11807">
    <property type="entry name" value="UstYa"/>
    <property type="match status" value="1"/>
</dbReference>
<dbReference type="Proteomes" id="UP000054466">
    <property type="component" value="Unassembled WGS sequence"/>
</dbReference>
<evidence type="ECO:0000256" key="1">
    <source>
        <dbReference type="ARBA" id="ARBA00035112"/>
    </source>
</evidence>
<keyword evidence="2" id="KW-0472">Membrane</keyword>
<dbReference type="PANTHER" id="PTHR33365:SF14">
    <property type="entry name" value="TAT PATHWAY SIGNAL SEQUENCE"/>
    <property type="match status" value="1"/>
</dbReference>
<keyword evidence="2" id="KW-0812">Transmembrane</keyword>
<dbReference type="OrthoDB" id="3687641at2759"/>
<keyword evidence="4" id="KW-1185">Reference proteome</keyword>
<dbReference type="PANTHER" id="PTHR33365">
    <property type="entry name" value="YALI0B05434P"/>
    <property type="match status" value="1"/>
</dbReference>
<dbReference type="AlphaFoldDB" id="A0A0D2AMZ9"/>
<keyword evidence="2" id="KW-1133">Transmembrane helix</keyword>
<dbReference type="HOGENOM" id="CLU_042941_0_0_1"/>
<accession>A0A0D2AMZ9</accession>
<sequence>MKGSYDLVPGSEEEQGLINEIARARKNKSWSKLTICSMLSNVILLAGIVMIAVFRKPADIECLRRTNAFSPILYDADIPLERVKLNGTFFPATQPANFWRQEPNPALDEAWDALAETPAFLVTADEVRKAGRDPERAVRVPESWGLRPKGDPVYFAQMDGQHSIHCLNALRMFAYFPYYFGHKWKSTAEMPVYQQNHLNHCVDMLRQNLMCSISTDIVTYEWVEANDTPQPNFSIEKVCRSRDVIWDWLQRHKLHLTHDQDYHTPRPPPGQYQEVPASPYWLDLIKASRAKGVEVHNYIEQTEI</sequence>
<organism evidence="3 4">
    <name type="scientific">Cladophialophora immunda</name>
    <dbReference type="NCBI Taxonomy" id="569365"/>
    <lineage>
        <taxon>Eukaryota</taxon>
        <taxon>Fungi</taxon>
        <taxon>Dikarya</taxon>
        <taxon>Ascomycota</taxon>
        <taxon>Pezizomycotina</taxon>
        <taxon>Eurotiomycetes</taxon>
        <taxon>Chaetothyriomycetidae</taxon>
        <taxon>Chaetothyriales</taxon>
        <taxon>Herpotrichiellaceae</taxon>
        <taxon>Cladophialophora</taxon>
    </lineage>
</organism>
<dbReference type="EMBL" id="KN847044">
    <property type="protein sequence ID" value="KIW26467.1"/>
    <property type="molecule type" value="Genomic_DNA"/>
</dbReference>